<organism evidence="2 3">
    <name type="scientific">Chelatococcus asaccharovorans</name>
    <dbReference type="NCBI Taxonomy" id="28210"/>
    <lineage>
        <taxon>Bacteria</taxon>
        <taxon>Pseudomonadati</taxon>
        <taxon>Pseudomonadota</taxon>
        <taxon>Alphaproteobacteria</taxon>
        <taxon>Hyphomicrobiales</taxon>
        <taxon>Chelatococcaceae</taxon>
        <taxon>Chelatococcus</taxon>
    </lineage>
</organism>
<dbReference type="SUPFAM" id="SSF52833">
    <property type="entry name" value="Thioredoxin-like"/>
    <property type="match status" value="1"/>
</dbReference>
<name>A0A2V3U6I6_9HYPH</name>
<keyword evidence="3" id="KW-1185">Reference proteome</keyword>
<dbReference type="OrthoDB" id="9808254at2"/>
<evidence type="ECO:0000256" key="1">
    <source>
        <dbReference type="SAM" id="SignalP"/>
    </source>
</evidence>
<comment type="caution">
    <text evidence="2">The sequence shown here is derived from an EMBL/GenBank/DDBJ whole genome shotgun (WGS) entry which is preliminary data.</text>
</comment>
<gene>
    <name evidence="2" type="ORF">C7450_105130</name>
</gene>
<accession>A0A2V3U6I6</accession>
<protein>
    <recommendedName>
        <fullName evidence="4">Secreted protein</fullName>
    </recommendedName>
</protein>
<feature type="chain" id="PRO_5016117744" description="Secreted protein" evidence="1">
    <location>
        <begin position="24"/>
        <end position="255"/>
    </location>
</feature>
<sequence length="255" mass="26797">MTKRFALSSSLACLMAISFPALAGNAPRGVVELFTSQGCSSCPPADALLRELAKDTSIVAISLPVTYWDYLGWKDTLAEKAFSKRQRGYAEARGDGQIYTPQAVINGSRHALGSDRKSIEAAIANNGAGEKGNLDKSLAKTALTVPLDVSDTAGTLKVSVPRGQPDQTATLWVLAISRSHSVAIGRGENTGRNVVYTNVVRRITKLGDWSGAAMTVNVSPEVAKPPGTDGFVILLQTVDNGRPSVILGAAKSDGL</sequence>
<evidence type="ECO:0000313" key="3">
    <source>
        <dbReference type="Proteomes" id="UP000248021"/>
    </source>
</evidence>
<dbReference type="InterPro" id="IPR036249">
    <property type="entry name" value="Thioredoxin-like_sf"/>
</dbReference>
<dbReference type="RefSeq" id="WP_110374865.1">
    <property type="nucleotide sequence ID" value="NZ_JAHBRY010000001.1"/>
</dbReference>
<evidence type="ECO:0000313" key="2">
    <source>
        <dbReference type="EMBL" id="PXW58782.1"/>
    </source>
</evidence>
<dbReference type="PANTHER" id="PTHR36057">
    <property type="match status" value="1"/>
</dbReference>
<dbReference type="Proteomes" id="UP000248021">
    <property type="component" value="Unassembled WGS sequence"/>
</dbReference>
<dbReference type="PANTHER" id="PTHR36057:SF1">
    <property type="entry name" value="LIPOPROTEIN LIPID ATTACHMENT SITE-LIKE PROTEIN, PUTATIVE (DUF1223)-RELATED"/>
    <property type="match status" value="1"/>
</dbReference>
<keyword evidence="1" id="KW-0732">Signal</keyword>
<feature type="signal peptide" evidence="1">
    <location>
        <begin position="1"/>
        <end position="23"/>
    </location>
</feature>
<proteinExistence type="predicted"/>
<dbReference type="EMBL" id="QJJK01000005">
    <property type="protein sequence ID" value="PXW58782.1"/>
    <property type="molecule type" value="Genomic_DNA"/>
</dbReference>
<dbReference type="AlphaFoldDB" id="A0A2V3U6I6"/>
<evidence type="ECO:0008006" key="4">
    <source>
        <dbReference type="Google" id="ProtNLM"/>
    </source>
</evidence>
<dbReference type="InterPro" id="IPR010634">
    <property type="entry name" value="DUF1223"/>
</dbReference>
<reference evidence="2 3" key="1">
    <citation type="submission" date="2018-05" db="EMBL/GenBank/DDBJ databases">
        <title>Genomic Encyclopedia of Type Strains, Phase IV (KMG-IV): sequencing the most valuable type-strain genomes for metagenomic binning, comparative biology and taxonomic classification.</title>
        <authorList>
            <person name="Goeker M."/>
        </authorList>
    </citation>
    <scope>NUCLEOTIDE SEQUENCE [LARGE SCALE GENOMIC DNA]</scope>
    <source>
        <strain evidence="2 3">DSM 6462</strain>
    </source>
</reference>
<dbReference type="Pfam" id="PF06764">
    <property type="entry name" value="DUF1223"/>
    <property type="match status" value="1"/>
</dbReference>